<feature type="binding site" evidence="6">
    <location>
        <begin position="29"/>
        <end position="34"/>
    </location>
    <ligand>
        <name>ATP</name>
        <dbReference type="ChEBI" id="CHEBI:30616"/>
    </ligand>
</feature>
<evidence type="ECO:0000256" key="4">
    <source>
        <dbReference type="ARBA" id="ARBA00022840"/>
    </source>
</evidence>
<dbReference type="HAMAP" id="MF_01161">
    <property type="entry name" value="tRNA_Ile_lys_synt"/>
    <property type="match status" value="1"/>
</dbReference>
<evidence type="ECO:0000256" key="2">
    <source>
        <dbReference type="ARBA" id="ARBA00022694"/>
    </source>
</evidence>
<keyword evidence="2 6" id="KW-0819">tRNA processing</keyword>
<dbReference type="NCBIfam" id="TIGR02432">
    <property type="entry name" value="lysidine_TilS_N"/>
    <property type="match status" value="1"/>
</dbReference>
<comment type="function">
    <text evidence="6">Ligates lysine onto the cytidine present at position 34 of the AUA codon-specific tRNA(Ile) that contains the anticodon CAU, in an ATP-dependent manner. Cytidine is converted to lysidine, thus changing the amino acid specificity of the tRNA from methionine to isoleucine.</text>
</comment>
<name>A0A5C6CGP0_9BACT</name>
<feature type="domain" description="tRNA(Ile)-lysidine/2-thiocytidine synthase N-terminal" evidence="7">
    <location>
        <begin position="24"/>
        <end position="211"/>
    </location>
</feature>
<dbReference type="CDD" id="cd01992">
    <property type="entry name" value="TilS_N"/>
    <property type="match status" value="1"/>
</dbReference>
<dbReference type="AlphaFoldDB" id="A0A5C6CGP0"/>
<dbReference type="InterPro" id="IPR012094">
    <property type="entry name" value="tRNA_Ile_lys_synt"/>
</dbReference>
<dbReference type="InterPro" id="IPR014729">
    <property type="entry name" value="Rossmann-like_a/b/a_fold"/>
</dbReference>
<comment type="subcellular location">
    <subcellularLocation>
        <location evidence="6">Cytoplasm</location>
    </subcellularLocation>
</comment>
<evidence type="ECO:0000259" key="7">
    <source>
        <dbReference type="Pfam" id="PF01171"/>
    </source>
</evidence>
<dbReference type="EC" id="6.3.4.19" evidence="6"/>
<organism evidence="8 9">
    <name type="scientific">Bythopirellula polymerisocia</name>
    <dbReference type="NCBI Taxonomy" id="2528003"/>
    <lineage>
        <taxon>Bacteria</taxon>
        <taxon>Pseudomonadati</taxon>
        <taxon>Planctomycetota</taxon>
        <taxon>Planctomycetia</taxon>
        <taxon>Pirellulales</taxon>
        <taxon>Lacipirellulaceae</taxon>
        <taxon>Bythopirellula</taxon>
    </lineage>
</organism>
<dbReference type="GO" id="GO:0005737">
    <property type="term" value="C:cytoplasm"/>
    <property type="evidence" value="ECO:0007669"/>
    <property type="project" value="UniProtKB-SubCell"/>
</dbReference>
<evidence type="ECO:0000256" key="6">
    <source>
        <dbReference type="HAMAP-Rule" id="MF_01161"/>
    </source>
</evidence>
<comment type="domain">
    <text evidence="6">The N-terminal region contains the highly conserved SGGXDS motif, predicted to be a P-loop motif involved in ATP binding.</text>
</comment>
<gene>
    <name evidence="6 8" type="primary">tilS</name>
    <name evidence="8" type="ORF">Pla144_39960</name>
</gene>
<sequence length="344" mass="38653">MNPTALVQKIGSSWPPATWKDVNIGIALSGGADSVALLRSLEEIKQSNGGSGELFALHVNHHLRGEASDGEQHWCEELCRKLEIPFEALQGDVARRARKEGDGIEAAARHERYALLTQAAERCGIRYLAFAHTQNDQVETILFRLLRGTGIRGIAGMSRVRGLTPTLSLIRPMLSCTRNEILAYLSEREQSFCNDQSNTDSQFVRNRLRNELLPLLRSNYDEKVDRAILRLSEQALEIQSFLEAEARKLLSHSLRGSPADAQNGTTRLKLNIAALANRPEILIREALRIAWRESGLAEQEMNFDWWCKLADLVLSPASNRVLNLPGNVRAQVIENRLHLEWQHS</sequence>
<dbReference type="RefSeq" id="WP_146452294.1">
    <property type="nucleotide sequence ID" value="NZ_SJPS01000006.1"/>
</dbReference>
<comment type="caution">
    <text evidence="8">The sequence shown here is derived from an EMBL/GenBank/DDBJ whole genome shotgun (WGS) entry which is preliminary data.</text>
</comment>
<dbReference type="GO" id="GO:0032267">
    <property type="term" value="F:tRNA(Ile)-lysidine synthase activity"/>
    <property type="evidence" value="ECO:0007669"/>
    <property type="project" value="UniProtKB-EC"/>
</dbReference>
<protein>
    <recommendedName>
        <fullName evidence="6">tRNA(Ile)-lysidine synthase</fullName>
        <ecNumber evidence="6">6.3.4.19</ecNumber>
    </recommendedName>
    <alternativeName>
        <fullName evidence="6">tRNA(Ile)-2-lysyl-cytidine synthase</fullName>
    </alternativeName>
    <alternativeName>
        <fullName evidence="6">tRNA(Ile)-lysidine synthetase</fullName>
    </alternativeName>
</protein>
<dbReference type="Pfam" id="PF01171">
    <property type="entry name" value="ATP_bind_3"/>
    <property type="match status" value="1"/>
</dbReference>
<dbReference type="SUPFAM" id="SSF52402">
    <property type="entry name" value="Adenine nucleotide alpha hydrolases-like"/>
    <property type="match status" value="1"/>
</dbReference>
<evidence type="ECO:0000256" key="5">
    <source>
        <dbReference type="ARBA" id="ARBA00048539"/>
    </source>
</evidence>
<proteinExistence type="inferred from homology"/>
<comment type="catalytic activity">
    <reaction evidence="5 6">
        <text>cytidine(34) in tRNA(Ile2) + L-lysine + ATP = lysidine(34) in tRNA(Ile2) + AMP + diphosphate + H(+)</text>
        <dbReference type="Rhea" id="RHEA:43744"/>
        <dbReference type="Rhea" id="RHEA-COMP:10625"/>
        <dbReference type="Rhea" id="RHEA-COMP:10670"/>
        <dbReference type="ChEBI" id="CHEBI:15378"/>
        <dbReference type="ChEBI" id="CHEBI:30616"/>
        <dbReference type="ChEBI" id="CHEBI:32551"/>
        <dbReference type="ChEBI" id="CHEBI:33019"/>
        <dbReference type="ChEBI" id="CHEBI:82748"/>
        <dbReference type="ChEBI" id="CHEBI:83665"/>
        <dbReference type="ChEBI" id="CHEBI:456215"/>
        <dbReference type="EC" id="6.3.4.19"/>
    </reaction>
</comment>
<dbReference type="Gene3D" id="3.40.50.620">
    <property type="entry name" value="HUPs"/>
    <property type="match status" value="1"/>
</dbReference>
<comment type="similarity">
    <text evidence="6">Belongs to the tRNA(Ile)-lysidine synthase family.</text>
</comment>
<dbReference type="InterPro" id="IPR011063">
    <property type="entry name" value="TilS/TtcA_N"/>
</dbReference>
<dbReference type="PANTHER" id="PTHR43033:SF1">
    <property type="entry name" value="TRNA(ILE)-LYSIDINE SYNTHASE-RELATED"/>
    <property type="match status" value="1"/>
</dbReference>
<evidence type="ECO:0000256" key="3">
    <source>
        <dbReference type="ARBA" id="ARBA00022741"/>
    </source>
</evidence>
<dbReference type="GO" id="GO:0005524">
    <property type="term" value="F:ATP binding"/>
    <property type="evidence" value="ECO:0007669"/>
    <property type="project" value="UniProtKB-UniRule"/>
</dbReference>
<keyword evidence="4 6" id="KW-0067">ATP-binding</keyword>
<dbReference type="GO" id="GO:0006400">
    <property type="term" value="P:tRNA modification"/>
    <property type="evidence" value="ECO:0007669"/>
    <property type="project" value="UniProtKB-UniRule"/>
</dbReference>
<evidence type="ECO:0000313" key="8">
    <source>
        <dbReference type="EMBL" id="TWU23820.1"/>
    </source>
</evidence>
<keyword evidence="9" id="KW-1185">Reference proteome</keyword>
<dbReference type="InterPro" id="IPR012795">
    <property type="entry name" value="tRNA_Ile_lys_synt_N"/>
</dbReference>
<dbReference type="PANTHER" id="PTHR43033">
    <property type="entry name" value="TRNA(ILE)-LYSIDINE SYNTHASE-RELATED"/>
    <property type="match status" value="1"/>
</dbReference>
<reference evidence="8 9" key="1">
    <citation type="submission" date="2019-02" db="EMBL/GenBank/DDBJ databases">
        <title>Deep-cultivation of Planctomycetes and their phenomic and genomic characterization uncovers novel biology.</title>
        <authorList>
            <person name="Wiegand S."/>
            <person name="Jogler M."/>
            <person name="Boedeker C."/>
            <person name="Pinto D."/>
            <person name="Vollmers J."/>
            <person name="Rivas-Marin E."/>
            <person name="Kohn T."/>
            <person name="Peeters S.H."/>
            <person name="Heuer A."/>
            <person name="Rast P."/>
            <person name="Oberbeckmann S."/>
            <person name="Bunk B."/>
            <person name="Jeske O."/>
            <person name="Meyerdierks A."/>
            <person name="Storesund J.E."/>
            <person name="Kallscheuer N."/>
            <person name="Luecker S."/>
            <person name="Lage O.M."/>
            <person name="Pohl T."/>
            <person name="Merkel B.J."/>
            <person name="Hornburger P."/>
            <person name="Mueller R.-W."/>
            <person name="Bruemmer F."/>
            <person name="Labrenz M."/>
            <person name="Spormann A.M."/>
            <person name="Op Den Camp H."/>
            <person name="Overmann J."/>
            <person name="Amann R."/>
            <person name="Jetten M.S.M."/>
            <person name="Mascher T."/>
            <person name="Medema M.H."/>
            <person name="Devos D.P."/>
            <person name="Kaster A.-K."/>
            <person name="Ovreas L."/>
            <person name="Rohde M."/>
            <person name="Galperin M.Y."/>
            <person name="Jogler C."/>
        </authorList>
    </citation>
    <scope>NUCLEOTIDE SEQUENCE [LARGE SCALE GENOMIC DNA]</scope>
    <source>
        <strain evidence="8 9">Pla144</strain>
    </source>
</reference>
<accession>A0A5C6CGP0</accession>
<dbReference type="Proteomes" id="UP000318437">
    <property type="component" value="Unassembled WGS sequence"/>
</dbReference>
<dbReference type="OrthoDB" id="9807403at2"/>
<dbReference type="EMBL" id="SJPS01000006">
    <property type="protein sequence ID" value="TWU23820.1"/>
    <property type="molecule type" value="Genomic_DNA"/>
</dbReference>
<keyword evidence="1 6" id="KW-0436">Ligase</keyword>
<dbReference type="SUPFAM" id="SSF82829">
    <property type="entry name" value="MesJ substrate recognition domain-like"/>
    <property type="match status" value="1"/>
</dbReference>
<keyword evidence="6" id="KW-0963">Cytoplasm</keyword>
<evidence type="ECO:0000313" key="9">
    <source>
        <dbReference type="Proteomes" id="UP000318437"/>
    </source>
</evidence>
<evidence type="ECO:0000256" key="1">
    <source>
        <dbReference type="ARBA" id="ARBA00022598"/>
    </source>
</evidence>
<keyword evidence="3 6" id="KW-0547">Nucleotide-binding</keyword>